<reference evidence="2 3" key="1">
    <citation type="submission" date="2019-10" db="EMBL/GenBank/DDBJ databases">
        <title>Alkaliphilus serpentinus sp. nov. and Alkaliphilus pronyensis sp. nov., two novel anaerobic alkaliphilic species isolated from the serpentinized-hosted hydrothermal field of the Prony Bay (New Caledonia).</title>
        <authorList>
            <person name="Postec A."/>
        </authorList>
    </citation>
    <scope>NUCLEOTIDE SEQUENCE [LARGE SCALE GENOMIC DNA]</scope>
    <source>
        <strain evidence="2 3">LacT</strain>
    </source>
</reference>
<dbReference type="OrthoDB" id="4772335at2"/>
<sequence>MNKVDYKRDFKELYMPKKNPSIVHVPPITFITIEGKGDPNREEFALETGALYSLSYAVKMSYKGKDVPKDFYDYTVFPLEGEWDLIDKALPATDKSNLKFKLMIRQPDFLTKDLFDRFRQEVKKKKPSSYLDSLRLETINEGLCCQILHIGSYDHEAESFKKMEEFCGENGYVRTSKCHREIYLSDPRRIEASKLRTILRFKVEAKKELKE</sequence>
<dbReference type="RefSeq" id="WP_151864652.1">
    <property type="nucleotide sequence ID" value="NZ_WBZB01000006.1"/>
</dbReference>
<dbReference type="PIRSF" id="PIRSF031644">
    <property type="entry name" value="UCP031644"/>
    <property type="match status" value="1"/>
</dbReference>
<dbReference type="Pfam" id="PF06445">
    <property type="entry name" value="GyrI-like"/>
    <property type="match status" value="1"/>
</dbReference>
<dbReference type="EMBL" id="WBZB01000006">
    <property type="protein sequence ID" value="KAB3532840.1"/>
    <property type="molecule type" value="Genomic_DNA"/>
</dbReference>
<evidence type="ECO:0000313" key="3">
    <source>
        <dbReference type="Proteomes" id="UP000465601"/>
    </source>
</evidence>
<dbReference type="Proteomes" id="UP000465601">
    <property type="component" value="Unassembled WGS sequence"/>
</dbReference>
<gene>
    <name evidence="2" type="ORF">F8153_01885</name>
</gene>
<comment type="caution">
    <text evidence="2">The sequence shown here is derived from an EMBL/GenBank/DDBJ whole genome shotgun (WGS) entry which is preliminary data.</text>
</comment>
<dbReference type="Gene3D" id="3.20.80.10">
    <property type="entry name" value="Regulatory factor, effector binding domain"/>
    <property type="match status" value="1"/>
</dbReference>
<dbReference type="InterPro" id="IPR011256">
    <property type="entry name" value="Reg_factor_effector_dom_sf"/>
</dbReference>
<dbReference type="SUPFAM" id="SSF55136">
    <property type="entry name" value="Probable bacterial effector-binding domain"/>
    <property type="match status" value="1"/>
</dbReference>
<accession>A0A833HR41</accession>
<keyword evidence="3" id="KW-1185">Reference proteome</keyword>
<evidence type="ECO:0000259" key="1">
    <source>
        <dbReference type="Pfam" id="PF06445"/>
    </source>
</evidence>
<dbReference type="InterPro" id="IPR008319">
    <property type="entry name" value="GyrI-like_CCH_Lin2189-like"/>
</dbReference>
<protein>
    <recommendedName>
        <fullName evidence="1">GyrI-like small molecule binding domain-containing protein</fullName>
    </recommendedName>
</protein>
<evidence type="ECO:0000313" key="2">
    <source>
        <dbReference type="EMBL" id="KAB3532840.1"/>
    </source>
</evidence>
<proteinExistence type="predicted"/>
<feature type="domain" description="GyrI-like small molecule binding" evidence="1">
    <location>
        <begin position="19"/>
        <end position="196"/>
    </location>
</feature>
<dbReference type="AlphaFoldDB" id="A0A833HR41"/>
<name>A0A833HR41_9FIRM</name>
<organism evidence="2 3">
    <name type="scientific">Alkaliphilus serpentinus</name>
    <dbReference type="NCBI Taxonomy" id="1482731"/>
    <lineage>
        <taxon>Bacteria</taxon>
        <taxon>Bacillati</taxon>
        <taxon>Bacillota</taxon>
        <taxon>Clostridia</taxon>
        <taxon>Peptostreptococcales</taxon>
        <taxon>Natronincolaceae</taxon>
        <taxon>Alkaliphilus</taxon>
    </lineage>
</organism>
<dbReference type="InterPro" id="IPR029442">
    <property type="entry name" value="GyrI-like"/>
</dbReference>